<name>F4RLL7_MELLP</name>
<dbReference type="PANTHER" id="PTHR33339:SF1">
    <property type="entry name" value="LYSM DOMAIN-CONTAINING PROTEIN"/>
    <property type="match status" value="1"/>
</dbReference>
<reference evidence="4" key="1">
    <citation type="journal article" date="2011" name="Proc. Natl. Acad. Sci. U.S.A.">
        <title>Obligate biotrophy features unraveled by the genomic analysis of rust fungi.</title>
        <authorList>
            <person name="Duplessis S."/>
            <person name="Cuomo C.A."/>
            <person name="Lin Y.-C."/>
            <person name="Aerts A."/>
            <person name="Tisserant E."/>
            <person name="Veneault-Fourrey C."/>
            <person name="Joly D.L."/>
            <person name="Hacquard S."/>
            <person name="Amselem J."/>
            <person name="Cantarel B.L."/>
            <person name="Chiu R."/>
            <person name="Coutinho P.M."/>
            <person name="Feau N."/>
            <person name="Field M."/>
            <person name="Frey P."/>
            <person name="Gelhaye E."/>
            <person name="Goldberg J."/>
            <person name="Grabherr M.G."/>
            <person name="Kodira C.D."/>
            <person name="Kohler A."/>
            <person name="Kuees U."/>
            <person name="Lindquist E.A."/>
            <person name="Lucas S.M."/>
            <person name="Mago R."/>
            <person name="Mauceli E."/>
            <person name="Morin E."/>
            <person name="Murat C."/>
            <person name="Pangilinan J.L."/>
            <person name="Park R."/>
            <person name="Pearson M."/>
            <person name="Quesneville H."/>
            <person name="Rouhier N."/>
            <person name="Sakthikumar S."/>
            <person name="Salamov A.A."/>
            <person name="Schmutz J."/>
            <person name="Selles B."/>
            <person name="Shapiro H."/>
            <person name="Tanguay P."/>
            <person name="Tuskan G.A."/>
            <person name="Henrissat B."/>
            <person name="Van de Peer Y."/>
            <person name="Rouze P."/>
            <person name="Ellis J.G."/>
            <person name="Dodds P.N."/>
            <person name="Schein J.E."/>
            <person name="Zhong S."/>
            <person name="Hamelin R.C."/>
            <person name="Grigoriev I.V."/>
            <person name="Szabo L.J."/>
            <person name="Martin F."/>
        </authorList>
    </citation>
    <scope>NUCLEOTIDE SEQUENCE [LARGE SCALE GENOMIC DNA]</scope>
    <source>
        <strain evidence="4">98AG31 / pathotype 3-4-7</strain>
    </source>
</reference>
<feature type="compositionally biased region" description="Gly residues" evidence="1">
    <location>
        <begin position="1"/>
        <end position="13"/>
    </location>
</feature>
<dbReference type="VEuPathDB" id="FungiDB:MELLADRAFT_63150"/>
<dbReference type="EMBL" id="GL883107">
    <property type="protein sequence ID" value="EGG06727.1"/>
    <property type="molecule type" value="Genomic_DNA"/>
</dbReference>
<evidence type="ECO:0000259" key="2">
    <source>
        <dbReference type="Pfam" id="PF25278"/>
    </source>
</evidence>
<feature type="region of interest" description="Disordered" evidence="1">
    <location>
        <begin position="1"/>
        <end position="28"/>
    </location>
</feature>
<dbReference type="STRING" id="747676.F4RLL7"/>
<dbReference type="InParanoid" id="F4RLL7"/>
<accession>F4RLL7</accession>
<protein>
    <recommendedName>
        <fullName evidence="2">DUF7872 domain-containing protein</fullName>
    </recommendedName>
</protein>
<dbReference type="Pfam" id="PF25278">
    <property type="entry name" value="DUF7872"/>
    <property type="match status" value="1"/>
</dbReference>
<organism evidence="4">
    <name type="scientific">Melampsora larici-populina (strain 98AG31 / pathotype 3-4-7)</name>
    <name type="common">Poplar leaf rust fungus</name>
    <dbReference type="NCBI Taxonomy" id="747676"/>
    <lineage>
        <taxon>Eukaryota</taxon>
        <taxon>Fungi</taxon>
        <taxon>Dikarya</taxon>
        <taxon>Basidiomycota</taxon>
        <taxon>Pucciniomycotina</taxon>
        <taxon>Pucciniomycetes</taxon>
        <taxon>Pucciniales</taxon>
        <taxon>Melampsoraceae</taxon>
        <taxon>Melampsora</taxon>
    </lineage>
</organism>
<gene>
    <name evidence="3" type="ORF">MELLADRAFT_63150</name>
</gene>
<dbReference type="GeneID" id="18930038"/>
<proteinExistence type="predicted"/>
<evidence type="ECO:0000256" key="1">
    <source>
        <dbReference type="SAM" id="MobiDB-lite"/>
    </source>
</evidence>
<sequence length="374" mass="40005">MSSLFGGGGGSGQGSQSQPTGPPLNPSAPVNDSCKALPFTKDTWNKLGLDHYLQTYPGGANLSVKAYAESKRAPSFDCGVGNRCHAGQLCQPVGLPDWYILFAIQQWNTHINGLVQALTFGINFVQAVDLATLEHLKLDLSVNGAFFMVSNTLLIDIMAFFNSFQGLVGDIFNIGGNLMTAAFEFAGGAIRLPPGPERDAFTSWAHLSNTFAAYEKQVIGRISEVVAGTLEKGISANDGIYGAISNGTYITPEPSIFLPLLADELKNVTTVLSLVAILKSMDSFVTIGSDLCNGDGKNGALPGNDVLSYCDPEGTMYNIVRVSDDKEERKFENAHVIEEEFGYTTQFLTNASISCQNKFGGFGHPPNATIYTPS</sequence>
<dbReference type="OrthoDB" id="2501761at2759"/>
<keyword evidence="4" id="KW-1185">Reference proteome</keyword>
<dbReference type="InterPro" id="IPR057194">
    <property type="entry name" value="DUF7872"/>
</dbReference>
<dbReference type="HOGENOM" id="CLU_030195_1_0_1"/>
<evidence type="ECO:0000313" key="3">
    <source>
        <dbReference type="EMBL" id="EGG06727.1"/>
    </source>
</evidence>
<dbReference type="Proteomes" id="UP000001072">
    <property type="component" value="Unassembled WGS sequence"/>
</dbReference>
<dbReference type="PANTHER" id="PTHR33339">
    <property type="entry name" value="LYSM DOMAIN-CONTAINING PROTEIN"/>
    <property type="match status" value="1"/>
</dbReference>
<dbReference type="RefSeq" id="XP_007410167.1">
    <property type="nucleotide sequence ID" value="XM_007410105.1"/>
</dbReference>
<dbReference type="AlphaFoldDB" id="F4RLL7"/>
<dbReference type="KEGG" id="mlr:MELLADRAFT_63150"/>
<feature type="domain" description="DUF7872" evidence="2">
    <location>
        <begin position="196"/>
        <end position="369"/>
    </location>
</feature>
<evidence type="ECO:0000313" key="4">
    <source>
        <dbReference type="Proteomes" id="UP000001072"/>
    </source>
</evidence>